<dbReference type="InterPro" id="IPR001421">
    <property type="entry name" value="ATP8_metazoa"/>
</dbReference>
<evidence type="ECO:0000256" key="2">
    <source>
        <dbReference type="ARBA" id="ARBA00008892"/>
    </source>
</evidence>
<comment type="similarity">
    <text evidence="2 12">Belongs to the ATPase protein 8 family.</text>
</comment>
<keyword evidence="10 12" id="KW-0496">Mitochondrion</keyword>
<keyword evidence="11 13" id="KW-0472">Membrane</keyword>
<geneLocation type="mitochondrion" evidence="14"/>
<dbReference type="GO" id="GO:0031966">
    <property type="term" value="C:mitochondrial membrane"/>
    <property type="evidence" value="ECO:0007669"/>
    <property type="project" value="UniProtKB-SubCell"/>
</dbReference>
<keyword evidence="5 12" id="KW-0138">CF(0)</keyword>
<feature type="transmembrane region" description="Helical" evidence="13">
    <location>
        <begin position="6"/>
        <end position="29"/>
    </location>
</feature>
<dbReference type="RefSeq" id="YP_010582977.1">
    <property type="nucleotide sequence ID" value="NC_069168.1"/>
</dbReference>
<dbReference type="EMBL" id="MW284831">
    <property type="protein sequence ID" value="UGN61423.1"/>
    <property type="molecule type" value="Genomic_DNA"/>
</dbReference>
<evidence type="ECO:0000256" key="13">
    <source>
        <dbReference type="SAM" id="Phobius"/>
    </source>
</evidence>
<keyword evidence="7 12" id="KW-0375">Hydrogen ion transport</keyword>
<evidence type="ECO:0000256" key="11">
    <source>
        <dbReference type="ARBA" id="ARBA00023136"/>
    </source>
</evidence>
<dbReference type="Pfam" id="PF00895">
    <property type="entry name" value="ATP-synt_8"/>
    <property type="match status" value="1"/>
</dbReference>
<dbReference type="AlphaFoldDB" id="A0A9E6XQ95"/>
<proteinExistence type="inferred from homology"/>
<dbReference type="GO" id="GO:0015986">
    <property type="term" value="P:proton motive force-driven ATP synthesis"/>
    <property type="evidence" value="ECO:0007669"/>
    <property type="project" value="InterPro"/>
</dbReference>
<organism evidence="14">
    <name type="scientific">Warodia hoso</name>
    <dbReference type="NCBI Taxonomy" id="2893154"/>
    <lineage>
        <taxon>Eukaryota</taxon>
        <taxon>Metazoa</taxon>
        <taxon>Ecdysozoa</taxon>
        <taxon>Arthropoda</taxon>
        <taxon>Hexapoda</taxon>
        <taxon>Insecta</taxon>
        <taxon>Pterygota</taxon>
        <taxon>Neoptera</taxon>
        <taxon>Paraneoptera</taxon>
        <taxon>Hemiptera</taxon>
        <taxon>Auchenorrhyncha</taxon>
        <taxon>Membracoidea</taxon>
        <taxon>Cicadellidae</taxon>
        <taxon>Typhlocybinae</taxon>
        <taxon>Typhlocybini</taxon>
        <taxon>Warodia</taxon>
    </lineage>
</organism>
<evidence type="ECO:0000256" key="6">
    <source>
        <dbReference type="ARBA" id="ARBA00022692"/>
    </source>
</evidence>
<evidence type="ECO:0000256" key="9">
    <source>
        <dbReference type="ARBA" id="ARBA00023065"/>
    </source>
</evidence>
<evidence type="ECO:0000256" key="7">
    <source>
        <dbReference type="ARBA" id="ARBA00022781"/>
    </source>
</evidence>
<dbReference type="GO" id="GO:0045259">
    <property type="term" value="C:proton-transporting ATP synthase complex"/>
    <property type="evidence" value="ECO:0007669"/>
    <property type="project" value="UniProtKB-KW"/>
</dbReference>
<dbReference type="CTD" id="4509"/>
<keyword evidence="6 12" id="KW-0812">Transmembrane</keyword>
<evidence type="ECO:0000313" key="14">
    <source>
        <dbReference type="EMBL" id="UGN61423.1"/>
    </source>
</evidence>
<sequence>MPQMSPMWWLTMMIVFSITLMMCMQMLYFNNTKKLTETKKEKSKNMNWMW</sequence>
<name>A0A9E6XQ95_9HEMI</name>
<comment type="subunit">
    <text evidence="3">F-type ATPases have 2 components, CF(1) - the catalytic core - and CF(0) - the membrane proton channel.</text>
</comment>
<evidence type="ECO:0000256" key="8">
    <source>
        <dbReference type="ARBA" id="ARBA00022989"/>
    </source>
</evidence>
<evidence type="ECO:0000256" key="10">
    <source>
        <dbReference type="ARBA" id="ARBA00023128"/>
    </source>
</evidence>
<evidence type="ECO:0000256" key="3">
    <source>
        <dbReference type="ARBA" id="ARBA00011291"/>
    </source>
</evidence>
<keyword evidence="9 12" id="KW-0406">Ion transport</keyword>
<protein>
    <recommendedName>
        <fullName evidence="12">ATP synthase complex subunit 8</fullName>
    </recommendedName>
</protein>
<dbReference type="GeneID" id="77419468"/>
<evidence type="ECO:0000256" key="1">
    <source>
        <dbReference type="ARBA" id="ARBA00004304"/>
    </source>
</evidence>
<evidence type="ECO:0000256" key="5">
    <source>
        <dbReference type="ARBA" id="ARBA00022547"/>
    </source>
</evidence>
<keyword evidence="4 12" id="KW-0813">Transport</keyword>
<evidence type="ECO:0000256" key="12">
    <source>
        <dbReference type="RuleBase" id="RU003661"/>
    </source>
</evidence>
<evidence type="ECO:0000256" key="4">
    <source>
        <dbReference type="ARBA" id="ARBA00022448"/>
    </source>
</evidence>
<dbReference type="GO" id="GO:0015078">
    <property type="term" value="F:proton transmembrane transporter activity"/>
    <property type="evidence" value="ECO:0007669"/>
    <property type="project" value="InterPro"/>
</dbReference>
<gene>
    <name evidence="14" type="primary">ATP8</name>
</gene>
<accession>A0A9E6XQ95</accession>
<reference evidence="14" key="1">
    <citation type="submission" date="2020-11" db="EMBL/GenBank/DDBJ databases">
        <title>Mitogenomic phylogeny of Typhlocybinae (Hemiptera: Cicadellidae): tribal classification and character evolution.</title>
        <authorList>
            <person name="Yan B."/>
            <person name="Yang M."/>
        </authorList>
    </citation>
    <scope>NUCLEOTIDE SEQUENCE</scope>
</reference>
<comment type="subcellular location">
    <subcellularLocation>
        <location evidence="1 12">Mitochondrion membrane</location>
        <topology evidence="1 12">Single-pass membrane protein</topology>
    </subcellularLocation>
</comment>
<keyword evidence="8 13" id="KW-1133">Transmembrane helix</keyword>